<dbReference type="EMBL" id="MUXU01000081">
    <property type="protein sequence ID" value="OOR87216.1"/>
    <property type="molecule type" value="Genomic_DNA"/>
</dbReference>
<organism evidence="1 3">
    <name type="scientific">Moraxella caviae</name>
    <dbReference type="NCBI Taxonomy" id="34060"/>
    <lineage>
        <taxon>Bacteria</taxon>
        <taxon>Pseudomonadati</taxon>
        <taxon>Pseudomonadota</taxon>
        <taxon>Gammaproteobacteria</taxon>
        <taxon>Moraxellales</taxon>
        <taxon>Moraxellaceae</taxon>
        <taxon>Moraxella</taxon>
    </lineage>
</organism>
<evidence type="ECO:0000313" key="4">
    <source>
        <dbReference type="Proteomes" id="UP000255279"/>
    </source>
</evidence>
<name>A0A1S9ZUN3_9GAMM</name>
<dbReference type="AlphaFoldDB" id="A0A1S9ZUN3"/>
<keyword evidence="3" id="KW-1185">Reference proteome</keyword>
<dbReference type="Proteomes" id="UP000255279">
    <property type="component" value="Unassembled WGS sequence"/>
</dbReference>
<reference evidence="2 4" key="2">
    <citation type="submission" date="2018-06" db="EMBL/GenBank/DDBJ databases">
        <authorList>
            <consortium name="Pathogen Informatics"/>
            <person name="Doyle S."/>
        </authorList>
    </citation>
    <scope>NUCLEOTIDE SEQUENCE [LARGE SCALE GENOMIC DNA]</scope>
    <source>
        <strain evidence="2 4">NCTC10293</strain>
    </source>
</reference>
<dbReference type="RefSeq" id="WP_143821605.1">
    <property type="nucleotide sequence ID" value="NZ_UGQE01000001.1"/>
</dbReference>
<evidence type="ECO:0000313" key="1">
    <source>
        <dbReference type="EMBL" id="OOR87216.1"/>
    </source>
</evidence>
<reference evidence="1 3" key="1">
    <citation type="submission" date="2017-02" db="EMBL/GenBank/DDBJ databases">
        <title>Draft genome sequence of Moraxella caviae CCUG 355 type strain.</title>
        <authorList>
            <person name="Engstrom-Jakobsson H."/>
            <person name="Salva-Serra F."/>
            <person name="Thorell K."/>
            <person name="Gonzales-Siles L."/>
            <person name="Karlsson R."/>
            <person name="Boulund F."/>
            <person name="Engstrand L."/>
            <person name="Moore E."/>
        </authorList>
    </citation>
    <scope>NUCLEOTIDE SEQUENCE [LARGE SCALE GENOMIC DNA]</scope>
    <source>
        <strain evidence="1 3">CCUG 355</strain>
    </source>
</reference>
<evidence type="ECO:0000313" key="2">
    <source>
        <dbReference type="EMBL" id="STZ09921.1"/>
    </source>
</evidence>
<dbReference type="STRING" id="34060.B0181_10880"/>
<gene>
    <name evidence="1" type="ORF">B0181_10880</name>
    <name evidence="2" type="ORF">NCTC10293_00236</name>
</gene>
<dbReference type="Proteomes" id="UP000190435">
    <property type="component" value="Unassembled WGS sequence"/>
</dbReference>
<evidence type="ECO:0000313" key="3">
    <source>
        <dbReference type="Proteomes" id="UP000190435"/>
    </source>
</evidence>
<dbReference type="EMBL" id="UGQE01000001">
    <property type="protein sequence ID" value="STZ09921.1"/>
    <property type="molecule type" value="Genomic_DNA"/>
</dbReference>
<protein>
    <submittedName>
        <fullName evidence="1">Uncharacterized protein</fullName>
    </submittedName>
</protein>
<dbReference type="OrthoDB" id="9928999at2"/>
<sequence>MQVTQITLQASPSIAGNILEYLNSFSKNDVKIVAKQEVAFDAPLDVKERLDISQMGGILAQYTDRPISDDEIQDAITQGMMGRAYPK</sequence>
<accession>A0A1S9ZUN3</accession>
<proteinExistence type="predicted"/>